<feature type="region of interest" description="Disordered" evidence="2">
    <location>
        <begin position="29"/>
        <end position="60"/>
    </location>
</feature>
<dbReference type="GO" id="GO:0003677">
    <property type="term" value="F:DNA binding"/>
    <property type="evidence" value="ECO:0007669"/>
    <property type="project" value="UniProtKB-UniRule"/>
</dbReference>
<dbReference type="AlphaFoldDB" id="A0AAD9DE41"/>
<feature type="compositionally biased region" description="Low complexity" evidence="2">
    <location>
        <begin position="209"/>
        <end position="218"/>
    </location>
</feature>
<dbReference type="GO" id="GO:0005634">
    <property type="term" value="C:nucleus"/>
    <property type="evidence" value="ECO:0007669"/>
    <property type="project" value="UniProtKB-UniRule"/>
</dbReference>
<evidence type="ECO:0000313" key="4">
    <source>
        <dbReference type="EMBL" id="KAK1744266.1"/>
    </source>
</evidence>
<evidence type="ECO:0000259" key="3">
    <source>
        <dbReference type="PROSITE" id="PS50118"/>
    </source>
</evidence>
<dbReference type="InterPro" id="IPR036910">
    <property type="entry name" value="HMG_box_dom_sf"/>
</dbReference>
<dbReference type="SUPFAM" id="SSF47095">
    <property type="entry name" value="HMG-box"/>
    <property type="match status" value="1"/>
</dbReference>
<keyword evidence="1" id="KW-0539">Nucleus</keyword>
<feature type="non-terminal residue" evidence="4">
    <location>
        <position position="382"/>
    </location>
</feature>
<keyword evidence="5" id="KW-1185">Reference proteome</keyword>
<dbReference type="Proteomes" id="UP001224775">
    <property type="component" value="Unassembled WGS sequence"/>
</dbReference>
<evidence type="ECO:0000256" key="2">
    <source>
        <dbReference type="SAM" id="MobiDB-lite"/>
    </source>
</evidence>
<feature type="region of interest" description="Disordered" evidence="2">
    <location>
        <begin position="334"/>
        <end position="353"/>
    </location>
</feature>
<feature type="DNA-binding region" description="HMG box" evidence="1">
    <location>
        <begin position="63"/>
        <end position="182"/>
    </location>
</feature>
<proteinExistence type="predicted"/>
<gene>
    <name evidence="4" type="ORF">QTG54_004799</name>
</gene>
<reference evidence="4" key="1">
    <citation type="submission" date="2023-06" db="EMBL/GenBank/DDBJ databases">
        <title>Survivors Of The Sea: Transcriptome response of Skeletonema marinoi to long-term dormancy.</title>
        <authorList>
            <person name="Pinder M.I.M."/>
            <person name="Kourtchenko O."/>
            <person name="Robertson E.K."/>
            <person name="Larsson T."/>
            <person name="Maumus F."/>
            <person name="Osuna-Cruz C.M."/>
            <person name="Vancaester E."/>
            <person name="Stenow R."/>
            <person name="Vandepoele K."/>
            <person name="Ploug H."/>
            <person name="Bruchert V."/>
            <person name="Godhe A."/>
            <person name="Topel M."/>
        </authorList>
    </citation>
    <scope>NUCLEOTIDE SEQUENCE</scope>
    <source>
        <strain evidence="4">R05AC</strain>
    </source>
</reference>
<protein>
    <recommendedName>
        <fullName evidence="3">HMG box domain-containing protein</fullName>
    </recommendedName>
</protein>
<evidence type="ECO:0000256" key="1">
    <source>
        <dbReference type="PROSITE-ProRule" id="PRU00267"/>
    </source>
</evidence>
<feature type="domain" description="HMG box" evidence="3">
    <location>
        <begin position="63"/>
        <end position="182"/>
    </location>
</feature>
<dbReference type="EMBL" id="JATAAI010000007">
    <property type="protein sequence ID" value="KAK1744266.1"/>
    <property type="molecule type" value="Genomic_DNA"/>
</dbReference>
<keyword evidence="1" id="KW-0238">DNA-binding</keyword>
<organism evidence="4 5">
    <name type="scientific">Skeletonema marinoi</name>
    <dbReference type="NCBI Taxonomy" id="267567"/>
    <lineage>
        <taxon>Eukaryota</taxon>
        <taxon>Sar</taxon>
        <taxon>Stramenopiles</taxon>
        <taxon>Ochrophyta</taxon>
        <taxon>Bacillariophyta</taxon>
        <taxon>Coscinodiscophyceae</taxon>
        <taxon>Thalassiosirophycidae</taxon>
        <taxon>Thalassiosirales</taxon>
        <taxon>Skeletonemataceae</taxon>
        <taxon>Skeletonema</taxon>
        <taxon>Skeletonema marinoi-dohrnii complex</taxon>
    </lineage>
</organism>
<accession>A0AAD9DE41</accession>
<evidence type="ECO:0000313" key="5">
    <source>
        <dbReference type="Proteomes" id="UP001224775"/>
    </source>
</evidence>
<comment type="caution">
    <text evidence="4">The sequence shown here is derived from an EMBL/GenBank/DDBJ whole genome shotgun (WGS) entry which is preliminary data.</text>
</comment>
<name>A0AAD9DE41_9STRA</name>
<dbReference type="InterPro" id="IPR009071">
    <property type="entry name" value="HMG_box_dom"/>
</dbReference>
<feature type="compositionally biased region" description="Low complexity" evidence="2">
    <location>
        <begin position="44"/>
        <end position="53"/>
    </location>
</feature>
<dbReference type="PROSITE" id="PS50118">
    <property type="entry name" value="HMG_BOX_2"/>
    <property type="match status" value="1"/>
</dbReference>
<dbReference type="Gene3D" id="1.10.30.10">
    <property type="entry name" value="High mobility group box domain"/>
    <property type="match status" value="1"/>
</dbReference>
<feature type="region of interest" description="Disordered" evidence="2">
    <location>
        <begin position="185"/>
        <end position="218"/>
    </location>
</feature>
<sequence>MCNTTTRLPNQVVSAPFRRLNSNNYLKEAPQQPIKSEPPCESVPSTPAPSASTFSNGEVPKKPMRPLTAYHIYFQIEREFIIQTLSGEDADKSIHEGKKCLDDVPERYINTKLSPDWYFGPGKRAKRKHRKQHGKIGFLELSRVISTRWAKLVETDPDIKQFVSKLAKQELEVYQREVEEYKELTKDMVPSAAPAKTTAKKSKKRKQSEQSQQQEVAPAASMMRMMPQHQMMASQPTPEMIASYQRTFYGAASQPIEDKSFMNNSVQLRQEINQLKNEIEYVNSCITKYSHHFEGQPTPTFTQTTDSAPPKKQFYRRQSSNISISIFDSVMDESGKVEPKTKKTKKSFYRRQSSDMSLSFLDSIMEEAGKNKSSSKKTKKSF</sequence>